<keyword evidence="3" id="KW-1185">Reference proteome</keyword>
<feature type="transmembrane region" description="Helical" evidence="1">
    <location>
        <begin position="64"/>
        <end position="83"/>
    </location>
</feature>
<evidence type="ECO:0000256" key="1">
    <source>
        <dbReference type="SAM" id="Phobius"/>
    </source>
</evidence>
<dbReference type="STRING" id="1920490.GCA_001895925_00170"/>
<reference evidence="2 3" key="1">
    <citation type="submission" date="2018-02" db="EMBL/GenBank/DDBJ databases">
        <authorList>
            <person name="Cohen D.B."/>
            <person name="Kent A.D."/>
        </authorList>
    </citation>
    <scope>NUCLEOTIDE SEQUENCE [LARGE SCALE GENOMIC DNA]</scope>
    <source>
        <strain evidence="2 3">ULC007</strain>
    </source>
</reference>
<name>A0A2T1DGS3_9CYAN</name>
<comment type="caution">
    <text evidence="2">The sequence shown here is derived from an EMBL/GenBank/DDBJ whole genome shotgun (WGS) entry which is preliminary data.</text>
</comment>
<evidence type="ECO:0000313" key="3">
    <source>
        <dbReference type="Proteomes" id="UP000238634"/>
    </source>
</evidence>
<evidence type="ECO:0000313" key="2">
    <source>
        <dbReference type="EMBL" id="PSB19675.1"/>
    </source>
</evidence>
<dbReference type="EMBL" id="PVWG01000009">
    <property type="protein sequence ID" value="PSB19675.1"/>
    <property type="molecule type" value="Genomic_DNA"/>
</dbReference>
<accession>A0A2T1DGS3</accession>
<protein>
    <submittedName>
        <fullName evidence="2">DUF3493 domain-containing protein</fullName>
    </submittedName>
</protein>
<feature type="transmembrane region" description="Helical" evidence="1">
    <location>
        <begin position="36"/>
        <end position="58"/>
    </location>
</feature>
<keyword evidence="1" id="KW-1133">Transmembrane helix</keyword>
<keyword evidence="1" id="KW-0812">Transmembrane</keyword>
<dbReference type="Pfam" id="PF11998">
    <property type="entry name" value="DUF3493"/>
    <property type="match status" value="1"/>
</dbReference>
<dbReference type="InterPro" id="IPR021883">
    <property type="entry name" value="LPA1-like"/>
</dbReference>
<dbReference type="RefSeq" id="WP_073071725.1">
    <property type="nucleotide sequence ID" value="NZ_MPPI01000012.1"/>
</dbReference>
<dbReference type="AlphaFoldDB" id="A0A2T1DGS3"/>
<gene>
    <name evidence="2" type="ORF">C7B65_10295</name>
</gene>
<sequence>MTDSKPKRLSLKQTDPEKYAHLRAEARAPYRGLRKFVYGAFGASGAIGAVVFLAQILAGREVEAALPNLAIQIGVIALMIWLFRIDKAGQKP</sequence>
<keyword evidence="1" id="KW-0472">Membrane</keyword>
<dbReference type="Proteomes" id="UP000238634">
    <property type="component" value="Unassembled WGS sequence"/>
</dbReference>
<dbReference type="OrthoDB" id="425759at2"/>
<organism evidence="2 3">
    <name type="scientific">Phormidesmis priestleyi ULC007</name>
    <dbReference type="NCBI Taxonomy" id="1920490"/>
    <lineage>
        <taxon>Bacteria</taxon>
        <taxon>Bacillati</taxon>
        <taxon>Cyanobacteriota</taxon>
        <taxon>Cyanophyceae</taxon>
        <taxon>Leptolyngbyales</taxon>
        <taxon>Leptolyngbyaceae</taxon>
        <taxon>Phormidesmis</taxon>
    </lineage>
</organism>
<reference evidence="2 3" key="2">
    <citation type="submission" date="2018-03" db="EMBL/GenBank/DDBJ databases">
        <title>The ancient ancestry and fast evolution of plastids.</title>
        <authorList>
            <person name="Moore K.R."/>
            <person name="Magnabosco C."/>
            <person name="Momper L."/>
            <person name="Gold D.A."/>
            <person name="Bosak T."/>
            <person name="Fournier G.P."/>
        </authorList>
    </citation>
    <scope>NUCLEOTIDE SEQUENCE [LARGE SCALE GENOMIC DNA]</scope>
    <source>
        <strain evidence="2 3">ULC007</strain>
    </source>
</reference>
<proteinExistence type="predicted"/>